<feature type="region of interest" description="Disordered" evidence="1">
    <location>
        <begin position="1"/>
        <end position="43"/>
    </location>
</feature>
<sequence>MGAHQPSGLKEGHNMGSNLEMSGGQLVQQVRPPGIPPGPREPA</sequence>
<dbReference type="EMBL" id="CADCTE010000095">
    <property type="protein sequence ID" value="CAA9240417.1"/>
    <property type="molecule type" value="Genomic_DNA"/>
</dbReference>
<reference evidence="2" key="1">
    <citation type="submission" date="2020-02" db="EMBL/GenBank/DDBJ databases">
        <authorList>
            <person name="Meier V. D."/>
        </authorList>
    </citation>
    <scope>NUCLEOTIDE SEQUENCE</scope>
    <source>
        <strain evidence="2">AVDCRST_MAG83</strain>
    </source>
</reference>
<evidence type="ECO:0000313" key="2">
    <source>
        <dbReference type="EMBL" id="CAA9240417.1"/>
    </source>
</evidence>
<feature type="compositionally biased region" description="Pro residues" evidence="1">
    <location>
        <begin position="33"/>
        <end position="43"/>
    </location>
</feature>
<organism evidence="2">
    <name type="scientific">uncultured Arthrobacter sp</name>
    <dbReference type="NCBI Taxonomy" id="114050"/>
    <lineage>
        <taxon>Bacteria</taxon>
        <taxon>Bacillati</taxon>
        <taxon>Actinomycetota</taxon>
        <taxon>Actinomycetes</taxon>
        <taxon>Micrococcales</taxon>
        <taxon>Micrococcaceae</taxon>
        <taxon>Arthrobacter</taxon>
        <taxon>environmental samples</taxon>
    </lineage>
</organism>
<proteinExistence type="predicted"/>
<protein>
    <submittedName>
        <fullName evidence="2">Uncharacterized protein</fullName>
    </submittedName>
</protein>
<feature type="compositionally biased region" description="Polar residues" evidence="1">
    <location>
        <begin position="15"/>
        <end position="28"/>
    </location>
</feature>
<gene>
    <name evidence="2" type="ORF">AVDCRST_MAG83-1623</name>
</gene>
<name>A0A6J4I3B0_9MICC</name>
<accession>A0A6J4I3B0</accession>
<evidence type="ECO:0000256" key="1">
    <source>
        <dbReference type="SAM" id="MobiDB-lite"/>
    </source>
</evidence>
<dbReference type="AlphaFoldDB" id="A0A6J4I3B0"/>